<dbReference type="Pfam" id="PF07679">
    <property type="entry name" value="I-set"/>
    <property type="match status" value="1"/>
</dbReference>
<evidence type="ECO:0000259" key="5">
    <source>
        <dbReference type="PROSITE" id="PS50923"/>
    </source>
</evidence>
<protein>
    <recommendedName>
        <fullName evidence="8">Ig-like domain-containing protein</fullName>
    </recommendedName>
</protein>
<dbReference type="KEGG" id="aqu:109593758"/>
<dbReference type="PROSITE" id="PS50835">
    <property type="entry name" value="IG_LIKE"/>
    <property type="match status" value="2"/>
</dbReference>
<comment type="caution">
    <text evidence="2">Lacks conserved residue(s) required for the propagation of feature annotation.</text>
</comment>
<evidence type="ECO:0008006" key="8">
    <source>
        <dbReference type="Google" id="ProtNLM"/>
    </source>
</evidence>
<dbReference type="EnsemblMetazoa" id="XM_020008817.1">
    <property type="protein sequence ID" value="XP_019864376.1"/>
    <property type="gene ID" value="LOC109593758"/>
</dbReference>
<dbReference type="InterPro" id="IPR013783">
    <property type="entry name" value="Ig-like_fold"/>
</dbReference>
<dbReference type="SUPFAM" id="SSF57535">
    <property type="entry name" value="Complement control module/SCR domain"/>
    <property type="match status" value="1"/>
</dbReference>
<dbReference type="InterPro" id="IPR013098">
    <property type="entry name" value="Ig_I-set"/>
</dbReference>
<feature type="domain" description="Ig-like" evidence="4">
    <location>
        <begin position="259"/>
        <end position="347"/>
    </location>
</feature>
<accession>A0A1X7VKU5</accession>
<feature type="chain" id="PRO_5013027772" description="Ig-like domain-containing protein" evidence="3">
    <location>
        <begin position="27"/>
        <end position="463"/>
    </location>
</feature>
<feature type="domain" description="Ig-like" evidence="4">
    <location>
        <begin position="152"/>
        <end position="247"/>
    </location>
</feature>
<dbReference type="InterPro" id="IPR035976">
    <property type="entry name" value="Sushi/SCR/CCP_sf"/>
</dbReference>
<reference evidence="7" key="1">
    <citation type="journal article" date="2010" name="Nature">
        <title>The Amphimedon queenslandica genome and the evolution of animal complexity.</title>
        <authorList>
            <person name="Srivastava M."/>
            <person name="Simakov O."/>
            <person name="Chapman J."/>
            <person name="Fahey B."/>
            <person name="Gauthier M.E."/>
            <person name="Mitros T."/>
            <person name="Richards G.S."/>
            <person name="Conaco C."/>
            <person name="Dacre M."/>
            <person name="Hellsten U."/>
            <person name="Larroux C."/>
            <person name="Putnam N.H."/>
            <person name="Stanke M."/>
            <person name="Adamska M."/>
            <person name="Darling A."/>
            <person name="Degnan S.M."/>
            <person name="Oakley T.H."/>
            <person name="Plachetzki D.C."/>
            <person name="Zhai Y."/>
            <person name="Adamski M."/>
            <person name="Calcino A."/>
            <person name="Cummins S.F."/>
            <person name="Goodstein D.M."/>
            <person name="Harris C."/>
            <person name="Jackson D.J."/>
            <person name="Leys S.P."/>
            <person name="Shu S."/>
            <person name="Woodcroft B.J."/>
            <person name="Vervoort M."/>
            <person name="Kosik K.S."/>
            <person name="Manning G."/>
            <person name="Degnan B.M."/>
            <person name="Rokhsar D.S."/>
        </authorList>
    </citation>
    <scope>NUCLEOTIDE SEQUENCE [LARGE SCALE GENOMIC DNA]</scope>
</reference>
<sequence length="463" mass="51978">MMREETLNILFILLAISTTTLRIARGEEEKQEACRELNEIGNILDEEECMNGTQEARYYYDSNARTCNSILTCNSTLLDSLHRSIDECRSLCSPCPALKPTSHSSVIFSTCTQSSIDCEAVYRCENDYFFFTGNKRTCRNGVWSDEPICAKPVIYYKEKELDKHAVIYLNDSKTVSTETVECRVQPKLPKNTIVRWTTQSRHVINGTWSETGYQLSILSNGSFPTEYFCNISTLIDGNVKSFHASVIFNVNTTANTKPPEILYSLAYYNPATSVIKGECFCKGYPKPSVSWYIDDIELAGNAIDLTETSEDKTFSVLQIRTNQQSGGYKCSCSNGKETIESIEHYVSVPGSTTSRRKRSSSKEEELEICSMIKSSTVTITGTVKRQLSSSSILHVKQDNLIYSRPRVPSLPKVLRVTSSQSNAKSNKTYLMLLDGTKEGGYNLALKLPYSKELVESVIQLCQL</sequence>
<keyword evidence="1 2" id="KW-1015">Disulfide bond</keyword>
<keyword evidence="2" id="KW-0768">Sushi</keyword>
<dbReference type="PROSITE" id="PS50923">
    <property type="entry name" value="SUSHI"/>
    <property type="match status" value="1"/>
</dbReference>
<dbReference type="InterPro" id="IPR007110">
    <property type="entry name" value="Ig-like_dom"/>
</dbReference>
<dbReference type="InParanoid" id="A0A1X7VKU5"/>
<proteinExistence type="predicted"/>
<dbReference type="InterPro" id="IPR000436">
    <property type="entry name" value="Sushi_SCR_CCP_dom"/>
</dbReference>
<evidence type="ECO:0000313" key="6">
    <source>
        <dbReference type="EnsemblMetazoa" id="Aqu2.1.40667_001"/>
    </source>
</evidence>
<dbReference type="AlphaFoldDB" id="A0A1X7VKU5"/>
<evidence type="ECO:0000256" key="1">
    <source>
        <dbReference type="ARBA" id="ARBA00023157"/>
    </source>
</evidence>
<dbReference type="InterPro" id="IPR036179">
    <property type="entry name" value="Ig-like_dom_sf"/>
</dbReference>
<evidence type="ECO:0000259" key="4">
    <source>
        <dbReference type="PROSITE" id="PS50835"/>
    </source>
</evidence>
<dbReference type="EnsemblMetazoa" id="Aqu2.1.40667_001">
    <property type="protein sequence ID" value="Aqu2.1.40667_001"/>
    <property type="gene ID" value="Aqu2.1.40667"/>
</dbReference>
<organism evidence="6">
    <name type="scientific">Amphimedon queenslandica</name>
    <name type="common">Sponge</name>
    <dbReference type="NCBI Taxonomy" id="400682"/>
    <lineage>
        <taxon>Eukaryota</taxon>
        <taxon>Metazoa</taxon>
        <taxon>Porifera</taxon>
        <taxon>Demospongiae</taxon>
        <taxon>Heteroscleromorpha</taxon>
        <taxon>Haplosclerida</taxon>
        <taxon>Niphatidae</taxon>
        <taxon>Amphimedon</taxon>
    </lineage>
</organism>
<reference evidence="6" key="2">
    <citation type="submission" date="2017-05" db="UniProtKB">
        <authorList>
            <consortium name="EnsemblMetazoa"/>
        </authorList>
    </citation>
    <scope>IDENTIFICATION</scope>
</reference>
<evidence type="ECO:0000256" key="3">
    <source>
        <dbReference type="SAM" id="SignalP"/>
    </source>
</evidence>
<name>A0A1X7VKU5_AMPQE</name>
<feature type="disulfide bond" evidence="2">
    <location>
        <begin position="95"/>
        <end position="138"/>
    </location>
</feature>
<keyword evidence="7" id="KW-1185">Reference proteome</keyword>
<feature type="signal peptide" evidence="3">
    <location>
        <begin position="1"/>
        <end position="26"/>
    </location>
</feature>
<dbReference type="Gene3D" id="2.60.40.10">
    <property type="entry name" value="Immunoglobulins"/>
    <property type="match status" value="1"/>
</dbReference>
<dbReference type="SUPFAM" id="SSF48726">
    <property type="entry name" value="Immunoglobulin"/>
    <property type="match status" value="1"/>
</dbReference>
<evidence type="ECO:0000313" key="7">
    <source>
        <dbReference type="Proteomes" id="UP000007879"/>
    </source>
</evidence>
<feature type="domain" description="Sushi" evidence="5">
    <location>
        <begin position="93"/>
        <end position="151"/>
    </location>
</feature>
<dbReference type="CDD" id="cd00096">
    <property type="entry name" value="Ig"/>
    <property type="match status" value="1"/>
</dbReference>
<keyword evidence="3" id="KW-0732">Signal</keyword>
<evidence type="ECO:0000256" key="2">
    <source>
        <dbReference type="PROSITE-ProRule" id="PRU00302"/>
    </source>
</evidence>
<dbReference type="Proteomes" id="UP000007879">
    <property type="component" value="Unassembled WGS sequence"/>
</dbReference>
<gene>
    <name evidence="6" type="primary">109593758</name>
</gene>